<accession>A0A382UFW4</accession>
<dbReference type="SUPFAM" id="SSF54826">
    <property type="entry name" value="Enolase N-terminal domain-like"/>
    <property type="match status" value="1"/>
</dbReference>
<dbReference type="Gene3D" id="3.30.390.10">
    <property type="entry name" value="Enolase-like, N-terminal domain"/>
    <property type="match status" value="1"/>
</dbReference>
<name>A0A382UFW4_9ZZZZ</name>
<dbReference type="EMBL" id="UINC01143601">
    <property type="protein sequence ID" value="SVD32611.1"/>
    <property type="molecule type" value="Genomic_DNA"/>
</dbReference>
<organism evidence="1">
    <name type="scientific">marine metagenome</name>
    <dbReference type="NCBI Taxonomy" id="408172"/>
    <lineage>
        <taxon>unclassified sequences</taxon>
        <taxon>metagenomes</taxon>
        <taxon>ecological metagenomes</taxon>
    </lineage>
</organism>
<feature type="non-terminal residue" evidence="1">
    <location>
        <position position="131"/>
    </location>
</feature>
<gene>
    <name evidence="1" type="ORF">METZ01_LOCUS385465</name>
</gene>
<protein>
    <submittedName>
        <fullName evidence="1">Uncharacterized protein</fullName>
    </submittedName>
</protein>
<dbReference type="InterPro" id="IPR029017">
    <property type="entry name" value="Enolase-like_N"/>
</dbReference>
<reference evidence="1" key="1">
    <citation type="submission" date="2018-05" db="EMBL/GenBank/DDBJ databases">
        <authorList>
            <person name="Lanie J.A."/>
            <person name="Ng W.-L."/>
            <person name="Kazmierczak K.M."/>
            <person name="Andrzejewski T.M."/>
            <person name="Davidsen T.M."/>
            <person name="Wayne K.J."/>
            <person name="Tettelin H."/>
            <person name="Glass J.I."/>
            <person name="Rusch D."/>
            <person name="Podicherti R."/>
            <person name="Tsui H.-C.T."/>
            <person name="Winkler M.E."/>
        </authorList>
    </citation>
    <scope>NUCLEOTIDE SEQUENCE</scope>
</reference>
<proteinExistence type="predicted"/>
<evidence type="ECO:0000313" key="1">
    <source>
        <dbReference type="EMBL" id="SVD32611.1"/>
    </source>
</evidence>
<dbReference type="AlphaFoldDB" id="A0A382UFW4"/>
<sequence length="131" mass="14456">MIRATREPACDPWRCDARCQAANENEDRNAMRIVAIREKTVALSSRVRNASIGFAGMTASALAMVSDVMRDGIPVVGFAFDSVGRYGHGGLLRERFIPRVLAAEPEGYLDEESGGPDPFKIWKIAMRDEKP</sequence>